<dbReference type="InterPro" id="IPR037883">
    <property type="entry name" value="Knr4/Smi1-like_sf"/>
</dbReference>
<organism evidence="2 3">
    <name type="scientific">Collimonas rhizosphaerae</name>
    <dbReference type="NCBI Taxonomy" id="3126357"/>
    <lineage>
        <taxon>Bacteria</taxon>
        <taxon>Pseudomonadati</taxon>
        <taxon>Pseudomonadota</taxon>
        <taxon>Betaproteobacteria</taxon>
        <taxon>Burkholderiales</taxon>
        <taxon>Oxalobacteraceae</taxon>
        <taxon>Collimonas</taxon>
    </lineage>
</organism>
<comment type="caution">
    <text evidence="2">The sequence shown here is derived from an EMBL/GenBank/DDBJ whole genome shotgun (WGS) entry which is preliminary data.</text>
</comment>
<evidence type="ECO:0000259" key="1">
    <source>
        <dbReference type="SMART" id="SM00860"/>
    </source>
</evidence>
<dbReference type="InterPro" id="IPR018958">
    <property type="entry name" value="Knr4/Smi1-like_dom"/>
</dbReference>
<accession>A0ABU9PW62</accession>
<name>A0ABU9PW62_9BURK</name>
<dbReference type="RefSeq" id="WP_342829709.1">
    <property type="nucleotide sequence ID" value="NZ_JBANDC010000008.1"/>
</dbReference>
<gene>
    <name evidence="2" type="ORF">V8G57_12730</name>
</gene>
<dbReference type="Pfam" id="PF09346">
    <property type="entry name" value="SMI1_KNR4"/>
    <property type="match status" value="1"/>
</dbReference>
<feature type="domain" description="Knr4/Smi1-like" evidence="1">
    <location>
        <begin position="15"/>
        <end position="125"/>
    </location>
</feature>
<evidence type="ECO:0000313" key="3">
    <source>
        <dbReference type="Proteomes" id="UP001495910"/>
    </source>
</evidence>
<dbReference type="SUPFAM" id="SSF160631">
    <property type="entry name" value="SMI1/KNR4-like"/>
    <property type="match status" value="1"/>
</dbReference>
<dbReference type="SMART" id="SM00860">
    <property type="entry name" value="SMI1_KNR4"/>
    <property type="match status" value="1"/>
</dbReference>
<proteinExistence type="predicted"/>
<dbReference type="Proteomes" id="UP001495910">
    <property type="component" value="Unassembled WGS sequence"/>
</dbReference>
<sequence>MDITNIIALGAAVAPASQVEIDQMRQQLGRQIPAQLEDFYRSTNGFITPQGATLYDTASMLERNTTYEISTYCPEYLLVGDDSGGRGFLIRSESDDLAIYSSDLGDLGPEDFEQEATSLQDWISSLR</sequence>
<keyword evidence="3" id="KW-1185">Reference proteome</keyword>
<dbReference type="Gene3D" id="3.40.1580.10">
    <property type="entry name" value="SMI1/KNR4-like"/>
    <property type="match status" value="1"/>
</dbReference>
<reference evidence="2 3" key="1">
    <citation type="submission" date="2024-02" db="EMBL/GenBank/DDBJ databases">
        <title>Draft genome sequence of Collimonas sp. strain H4R21, an effective mineral-weathering bacterial strain isolated from the beech rhizosphere.</title>
        <authorList>
            <person name="Morin E."/>
            <person name="Uroz S."/>
            <person name="Leveau J.H.J."/>
            <person name="Kumar R."/>
            <person name="Rey M.W."/>
            <person name="Pham J."/>
        </authorList>
    </citation>
    <scope>NUCLEOTIDE SEQUENCE [LARGE SCALE GENOMIC DNA]</scope>
    <source>
        <strain evidence="2 3">H4R21</strain>
    </source>
</reference>
<dbReference type="EMBL" id="JBANDC010000008">
    <property type="protein sequence ID" value="MEM4988253.1"/>
    <property type="molecule type" value="Genomic_DNA"/>
</dbReference>
<protein>
    <submittedName>
        <fullName evidence="2">SMI1/KNR4 family protein</fullName>
    </submittedName>
</protein>
<evidence type="ECO:0000313" key="2">
    <source>
        <dbReference type="EMBL" id="MEM4988253.1"/>
    </source>
</evidence>